<dbReference type="RefSeq" id="WP_176294140.1">
    <property type="nucleotide sequence ID" value="NZ_CP051177.1"/>
</dbReference>
<dbReference type="AlphaFoldDB" id="A0A7H8Q815"/>
<proteinExistence type="predicted"/>
<dbReference type="Pfam" id="PF11181">
    <property type="entry name" value="YflT"/>
    <property type="match status" value="1"/>
</dbReference>
<dbReference type="EMBL" id="CP051177">
    <property type="protein sequence ID" value="QKX50000.1"/>
    <property type="molecule type" value="Genomic_DNA"/>
</dbReference>
<reference evidence="5" key="1">
    <citation type="submission" date="2020-06" db="EMBL/GenBank/DDBJ databases">
        <title>Isolation of Planomicrobium glaciei.</title>
        <authorList>
            <person name="Malisova L."/>
            <person name="Safrankova R."/>
            <person name="Jakubu V."/>
            <person name="Spanelova P."/>
        </authorList>
    </citation>
    <scope>NUCLEOTIDE SEQUENCE [LARGE SCALE GENOMIC DNA]</scope>
    <source>
        <strain evidence="5">NRL-ATB46093</strain>
    </source>
</reference>
<feature type="region of interest" description="Disordered" evidence="1">
    <location>
        <begin position="277"/>
        <end position="319"/>
    </location>
</feature>
<feature type="domain" description="General stress protein 17M-like" evidence="3">
    <location>
        <begin position="8"/>
        <end position="108"/>
    </location>
</feature>
<keyword evidence="5" id="KW-1185">Reference proteome</keyword>
<accession>A0A7H8Q815</accession>
<dbReference type="PANTHER" id="PTHR38463:SF1">
    <property type="entry name" value="STRESS RESPONSE PROTEIN YSNF"/>
    <property type="match status" value="1"/>
</dbReference>
<evidence type="ECO:0000256" key="1">
    <source>
        <dbReference type="SAM" id="MobiDB-lite"/>
    </source>
</evidence>
<feature type="region of interest" description="Disordered" evidence="1">
    <location>
        <begin position="136"/>
        <end position="176"/>
    </location>
</feature>
<protein>
    <submittedName>
        <fullName evidence="4">DUF2382 domain-containing protein</fullName>
    </submittedName>
</protein>
<dbReference type="Proteomes" id="UP000509222">
    <property type="component" value="Chromosome"/>
</dbReference>
<name>A0A7H8Q815_9BACL</name>
<evidence type="ECO:0000259" key="3">
    <source>
        <dbReference type="Pfam" id="PF11181"/>
    </source>
</evidence>
<dbReference type="InterPro" id="IPR019060">
    <property type="entry name" value="DUF2382"/>
</dbReference>
<feature type="domain" description="DUF2382" evidence="2">
    <location>
        <begin position="182"/>
        <end position="297"/>
    </location>
</feature>
<dbReference type="Pfam" id="PF09557">
    <property type="entry name" value="DUF2382"/>
    <property type="match status" value="1"/>
</dbReference>
<dbReference type="PANTHER" id="PTHR38463">
    <property type="entry name" value="STRESS RESPONSE PROTEIN YSNF"/>
    <property type="match status" value="1"/>
</dbReference>
<sequence length="319" mass="35917">MEKRGNKLIGVYDVQAEVLSQVNELKAQGYSEDDIYVIARDNDQLNMIRRQTDVNLDTQGSTSHHEEEGFMGKFVNFLSGDDNTRSAFDNMGLDPADRDAYYHQVENGKILLYVDKEYGDSYNSYSERAGRDSAIAGTATDTPFSSGRTTDADFDSSRTTGTNFDSTDSTFGRTGDTDEETLRLHEERLNVNKDRVQTGEVNVGKHVVESEQSIEVPVEREEVYIERRPVNEEVSSTEGGLGTGAYEENDTIHVPLSEERVEVTKKDVVSEEIVVGKRKVQDTETVNETVRREEADIDEDGQLNKNRTDATNRTDRDRL</sequence>
<feature type="compositionally biased region" description="Polar residues" evidence="1">
    <location>
        <begin position="139"/>
        <end position="149"/>
    </location>
</feature>
<feature type="compositionally biased region" description="Polar residues" evidence="1">
    <location>
        <begin position="157"/>
        <end position="172"/>
    </location>
</feature>
<gene>
    <name evidence="4" type="ORF">HF394_04995</name>
</gene>
<dbReference type="InterPro" id="IPR052967">
    <property type="entry name" value="Stress_Response_Assoc"/>
</dbReference>
<organism evidence="4 5">
    <name type="scientific">Planococcus glaciei</name>
    <dbReference type="NCBI Taxonomy" id="459472"/>
    <lineage>
        <taxon>Bacteria</taxon>
        <taxon>Bacillati</taxon>
        <taxon>Bacillota</taxon>
        <taxon>Bacilli</taxon>
        <taxon>Bacillales</taxon>
        <taxon>Caryophanaceae</taxon>
        <taxon>Planococcus</taxon>
    </lineage>
</organism>
<dbReference type="NCBIfam" id="TIGR02271">
    <property type="entry name" value="YsnF/AvaK domain"/>
    <property type="match status" value="1"/>
</dbReference>
<evidence type="ECO:0000259" key="2">
    <source>
        <dbReference type="Pfam" id="PF09557"/>
    </source>
</evidence>
<feature type="compositionally biased region" description="Basic and acidic residues" evidence="1">
    <location>
        <begin position="306"/>
        <end position="319"/>
    </location>
</feature>
<dbReference type="InterPro" id="IPR025889">
    <property type="entry name" value="GSP17M-like_dom"/>
</dbReference>
<evidence type="ECO:0000313" key="5">
    <source>
        <dbReference type="Proteomes" id="UP000509222"/>
    </source>
</evidence>
<evidence type="ECO:0000313" key="4">
    <source>
        <dbReference type="EMBL" id="QKX50000.1"/>
    </source>
</evidence>